<dbReference type="Proteomes" id="UP000756921">
    <property type="component" value="Unassembled WGS sequence"/>
</dbReference>
<protein>
    <submittedName>
        <fullName evidence="1">Uncharacterized protein</fullName>
    </submittedName>
</protein>
<dbReference type="AlphaFoldDB" id="A0A9P6GQ88"/>
<evidence type="ECO:0000313" key="1">
    <source>
        <dbReference type="EMBL" id="KAF9739872.1"/>
    </source>
</evidence>
<sequence>MGDTANPKPCCALISVARRTRLSTTSRHEGPPDRRDACFPPPLSWLTISRVLLPFLPHHPLFCLLLARCFGSLREPSVPYDHPSILYKSSVHHSTFVAPFSIYRTGTDTN</sequence>
<comment type="caution">
    <text evidence="1">The sequence shown here is derived from an EMBL/GenBank/DDBJ whole genome shotgun (WGS) entry which is preliminary data.</text>
</comment>
<accession>A0A9P6GQ88</accession>
<keyword evidence="2" id="KW-1185">Reference proteome</keyword>
<proteinExistence type="predicted"/>
<gene>
    <name evidence="1" type="ORF">PMIN01_02507</name>
</gene>
<name>A0A9P6GQ88_9PLEO</name>
<reference evidence="1" key="1">
    <citation type="journal article" date="2020" name="Mol. Plant Microbe Interact.">
        <title>Genome Sequence of the Biocontrol Agent Coniothyrium minitans strain Conio (IMI 134523).</title>
        <authorList>
            <person name="Patel D."/>
            <person name="Shittu T.A."/>
            <person name="Baroncelli R."/>
            <person name="Muthumeenakshi S."/>
            <person name="Osborne T.H."/>
            <person name="Janganan T.K."/>
            <person name="Sreenivasaprasad S."/>
        </authorList>
    </citation>
    <scope>NUCLEOTIDE SEQUENCE</scope>
    <source>
        <strain evidence="1">Conio</strain>
    </source>
</reference>
<evidence type="ECO:0000313" key="2">
    <source>
        <dbReference type="Proteomes" id="UP000756921"/>
    </source>
</evidence>
<dbReference type="EMBL" id="WJXW01000002">
    <property type="protein sequence ID" value="KAF9739872.1"/>
    <property type="molecule type" value="Genomic_DNA"/>
</dbReference>
<organism evidence="1 2">
    <name type="scientific">Paraphaeosphaeria minitans</name>
    <dbReference type="NCBI Taxonomy" id="565426"/>
    <lineage>
        <taxon>Eukaryota</taxon>
        <taxon>Fungi</taxon>
        <taxon>Dikarya</taxon>
        <taxon>Ascomycota</taxon>
        <taxon>Pezizomycotina</taxon>
        <taxon>Dothideomycetes</taxon>
        <taxon>Pleosporomycetidae</taxon>
        <taxon>Pleosporales</taxon>
        <taxon>Massarineae</taxon>
        <taxon>Didymosphaeriaceae</taxon>
        <taxon>Paraphaeosphaeria</taxon>
    </lineage>
</organism>